<dbReference type="Gene3D" id="3.40.50.150">
    <property type="entry name" value="Vaccinia Virus protein VP39"/>
    <property type="match status" value="1"/>
</dbReference>
<protein>
    <submittedName>
        <fullName evidence="2">DUF268 domain-containing protein</fullName>
    </submittedName>
</protein>
<feature type="transmembrane region" description="Helical" evidence="1">
    <location>
        <begin position="21"/>
        <end position="37"/>
    </location>
</feature>
<evidence type="ECO:0000313" key="3">
    <source>
        <dbReference type="Proteomes" id="UP001168524"/>
    </source>
</evidence>
<dbReference type="EMBL" id="JAUDZE010000003">
    <property type="protein sequence ID" value="MDN0014521.1"/>
    <property type="molecule type" value="Genomic_DNA"/>
</dbReference>
<gene>
    <name evidence="2" type="ORF">QTA56_09765</name>
</gene>
<dbReference type="InterPro" id="IPR004951">
    <property type="entry name" value="DUF268_CAE_spp"/>
</dbReference>
<evidence type="ECO:0000313" key="2">
    <source>
        <dbReference type="EMBL" id="MDN0014521.1"/>
    </source>
</evidence>
<comment type="caution">
    <text evidence="2">The sequence shown here is derived from an EMBL/GenBank/DDBJ whole genome shotgun (WGS) entry which is preliminary data.</text>
</comment>
<keyword evidence="1" id="KW-0472">Membrane</keyword>
<keyword evidence="1" id="KW-0812">Transmembrane</keyword>
<dbReference type="Pfam" id="PF03269">
    <property type="entry name" value="DUF268"/>
    <property type="match status" value="1"/>
</dbReference>
<proteinExistence type="predicted"/>
<sequence>MIRAKTILKKSVRLFRESKSFFVFKPFLMLCQFYWFFNQLNELKKSGDNTNFNNIEYYPCLFDNINYTPLEPTYFFQDSWAAKHLFDIKPSHHYDIGSSAKTMGILSQFIPITMIDIRPIELELPNLYFKKGSILELPFADNSLETLSSLCVVEHIGLGRYGDSIDAFGSEKAIVELKRVLKVGGVILFSVPIDSENKIYFNAHRAFTRDYILALFSDFEILDEKYHYGLKMYDEYDPQKGFGTGLYMLKKRSN</sequence>
<dbReference type="RefSeq" id="WP_267980776.1">
    <property type="nucleotide sequence ID" value="NZ_JAPQKF010000003.1"/>
</dbReference>
<keyword evidence="1" id="KW-1133">Transmembrane helix</keyword>
<dbReference type="Proteomes" id="UP001168524">
    <property type="component" value="Unassembled WGS sequence"/>
</dbReference>
<dbReference type="SUPFAM" id="SSF53335">
    <property type="entry name" value="S-adenosyl-L-methionine-dependent methyltransferases"/>
    <property type="match status" value="1"/>
</dbReference>
<dbReference type="InterPro" id="IPR029063">
    <property type="entry name" value="SAM-dependent_MTases_sf"/>
</dbReference>
<keyword evidence="3" id="KW-1185">Reference proteome</keyword>
<reference evidence="2" key="1">
    <citation type="submission" date="2023-06" db="EMBL/GenBank/DDBJ databases">
        <title>Two novel species of Acinetobacter isolated from motorbike repairing workshop in Vietnam.</title>
        <authorList>
            <person name="Le N.T.T."/>
        </authorList>
    </citation>
    <scope>NUCLEOTIDE SEQUENCE</scope>
    <source>
        <strain evidence="2">VNH17</strain>
    </source>
</reference>
<accession>A0ABT7WPC6</accession>
<name>A0ABT7WPC6_9GAMM</name>
<evidence type="ECO:0000256" key="1">
    <source>
        <dbReference type="SAM" id="Phobius"/>
    </source>
</evidence>
<organism evidence="2 3">
    <name type="scientific">Acinetobacter thutiue</name>
    <dbReference type="NCBI Taxonomy" id="2998078"/>
    <lineage>
        <taxon>Bacteria</taxon>
        <taxon>Pseudomonadati</taxon>
        <taxon>Pseudomonadota</taxon>
        <taxon>Gammaproteobacteria</taxon>
        <taxon>Moraxellales</taxon>
        <taxon>Moraxellaceae</taxon>
        <taxon>Acinetobacter</taxon>
    </lineage>
</organism>